<organism evidence="1 2">
    <name type="scientific">Auriscalpium vulgare</name>
    <dbReference type="NCBI Taxonomy" id="40419"/>
    <lineage>
        <taxon>Eukaryota</taxon>
        <taxon>Fungi</taxon>
        <taxon>Dikarya</taxon>
        <taxon>Basidiomycota</taxon>
        <taxon>Agaricomycotina</taxon>
        <taxon>Agaricomycetes</taxon>
        <taxon>Russulales</taxon>
        <taxon>Auriscalpiaceae</taxon>
        <taxon>Auriscalpium</taxon>
    </lineage>
</organism>
<protein>
    <submittedName>
        <fullName evidence="1">Uncharacterized protein</fullName>
    </submittedName>
</protein>
<reference evidence="1" key="1">
    <citation type="submission" date="2021-02" db="EMBL/GenBank/DDBJ databases">
        <authorList>
            <consortium name="DOE Joint Genome Institute"/>
            <person name="Ahrendt S."/>
            <person name="Looney B.P."/>
            <person name="Miyauchi S."/>
            <person name="Morin E."/>
            <person name="Drula E."/>
            <person name="Courty P.E."/>
            <person name="Chicoki N."/>
            <person name="Fauchery L."/>
            <person name="Kohler A."/>
            <person name="Kuo A."/>
            <person name="Labutti K."/>
            <person name="Pangilinan J."/>
            <person name="Lipzen A."/>
            <person name="Riley R."/>
            <person name="Andreopoulos W."/>
            <person name="He G."/>
            <person name="Johnson J."/>
            <person name="Barry K.W."/>
            <person name="Grigoriev I.V."/>
            <person name="Nagy L."/>
            <person name="Hibbett D."/>
            <person name="Henrissat B."/>
            <person name="Matheny P.B."/>
            <person name="Labbe J."/>
            <person name="Martin F."/>
        </authorList>
    </citation>
    <scope>NUCLEOTIDE SEQUENCE</scope>
    <source>
        <strain evidence="1">FP105234-sp</strain>
    </source>
</reference>
<comment type="caution">
    <text evidence="1">The sequence shown here is derived from an EMBL/GenBank/DDBJ whole genome shotgun (WGS) entry which is preliminary data.</text>
</comment>
<name>A0ACB8RM44_9AGAM</name>
<dbReference type="Proteomes" id="UP000814033">
    <property type="component" value="Unassembled WGS sequence"/>
</dbReference>
<proteinExistence type="predicted"/>
<dbReference type="EMBL" id="MU275978">
    <property type="protein sequence ID" value="KAI0044573.1"/>
    <property type="molecule type" value="Genomic_DNA"/>
</dbReference>
<evidence type="ECO:0000313" key="2">
    <source>
        <dbReference type="Proteomes" id="UP000814033"/>
    </source>
</evidence>
<keyword evidence="2" id="KW-1185">Reference proteome</keyword>
<sequence length="499" mass="55465">MSFLDLPVELQLLVIGSLNHLDILNCSLVCKHLHDLILSTAELQYRIELAYDGLIDGLTCDLPIAMRLQRLLDRRNAWRTLSAHSHSTVSVPGECRAYELVGGVFAKVLETNGFNAAWLPSTGAHEFVPLHITLLDIPVKDFALDPTQDLIMLLEQTPVEGAAQEVRVHVRRLSTGASTVHSDAKEGVLHACTTHLRGCTIQVVEDVVGLYNWSPTHGAVVWNWKTGETLMMFDEATSPRHIWDFAFLSSRSYAVTIIHNGRVDPRRFGGSIEIYTFGSTPGPVHVATLQFPDITPWCHVAELNAMSGPFTARVSPGKPFGTAPTTRVHTFTVRYALPSFGEEAAVCYAVHNRTLIGYGRAHDGGGPRVIAWEEWGVQGSRAFRLAVAVRWHRYVYGEHFAYPLGEPTDEQNVPKYHLVDFNIHPKREPDQDGLVAGPSTVDPDKFFCEPIVTELPYHSIVIPDHDKPYLGFMVDDERLLGLSGGPFFDDLGLIDVFTF</sequence>
<accession>A0ACB8RM44</accession>
<evidence type="ECO:0000313" key="1">
    <source>
        <dbReference type="EMBL" id="KAI0044573.1"/>
    </source>
</evidence>
<reference evidence="1" key="2">
    <citation type="journal article" date="2022" name="New Phytol.">
        <title>Evolutionary transition to the ectomycorrhizal habit in the genomes of a hyperdiverse lineage of mushroom-forming fungi.</title>
        <authorList>
            <person name="Looney B."/>
            <person name="Miyauchi S."/>
            <person name="Morin E."/>
            <person name="Drula E."/>
            <person name="Courty P.E."/>
            <person name="Kohler A."/>
            <person name="Kuo A."/>
            <person name="LaButti K."/>
            <person name="Pangilinan J."/>
            <person name="Lipzen A."/>
            <person name="Riley R."/>
            <person name="Andreopoulos W."/>
            <person name="He G."/>
            <person name="Johnson J."/>
            <person name="Nolan M."/>
            <person name="Tritt A."/>
            <person name="Barry K.W."/>
            <person name="Grigoriev I.V."/>
            <person name="Nagy L.G."/>
            <person name="Hibbett D."/>
            <person name="Henrissat B."/>
            <person name="Matheny P.B."/>
            <person name="Labbe J."/>
            <person name="Martin F.M."/>
        </authorList>
    </citation>
    <scope>NUCLEOTIDE SEQUENCE</scope>
    <source>
        <strain evidence="1">FP105234-sp</strain>
    </source>
</reference>
<gene>
    <name evidence="1" type="ORF">FA95DRAFT_247444</name>
</gene>